<dbReference type="AlphaFoldDB" id="A0A219AQE3"/>
<organism evidence="1 2">
    <name type="scientific">Pochonia chlamydosporia 170</name>
    <dbReference type="NCBI Taxonomy" id="1380566"/>
    <lineage>
        <taxon>Eukaryota</taxon>
        <taxon>Fungi</taxon>
        <taxon>Dikarya</taxon>
        <taxon>Ascomycota</taxon>
        <taxon>Pezizomycotina</taxon>
        <taxon>Sordariomycetes</taxon>
        <taxon>Hypocreomycetidae</taxon>
        <taxon>Hypocreales</taxon>
        <taxon>Clavicipitaceae</taxon>
        <taxon>Pochonia</taxon>
    </lineage>
</organism>
<evidence type="ECO:0000313" key="1">
    <source>
        <dbReference type="EMBL" id="OWT43007.1"/>
    </source>
</evidence>
<accession>A0A219AQE3</accession>
<proteinExistence type="predicted"/>
<sequence length="133" mass="14731">MLKICRIAQTLIGPKMYSQRASTSVESDCKYGASNSPVPQIPKPTLQSFANIEIDHQQNEKSLHSDTGCFGTALKHHNAIVQGVAARVRDYAGRGEPYRIFHGSSNSTRTRDSTNVLDISTLSHVLYINQEEQ</sequence>
<dbReference type="RefSeq" id="XP_022285465.1">
    <property type="nucleotide sequence ID" value="XM_022429481.1"/>
</dbReference>
<dbReference type="KEGG" id="pchm:VFPPC_17800"/>
<dbReference type="GeneID" id="33936713"/>
<dbReference type="EMBL" id="LSBJ02000004">
    <property type="protein sequence ID" value="OWT43007.1"/>
    <property type="molecule type" value="Genomic_DNA"/>
</dbReference>
<evidence type="ECO:0000313" key="2">
    <source>
        <dbReference type="Proteomes" id="UP000078397"/>
    </source>
</evidence>
<protein>
    <submittedName>
        <fullName evidence="1">Uncharacterized protein</fullName>
    </submittedName>
</protein>
<reference evidence="1 2" key="1">
    <citation type="journal article" date="2016" name="PLoS Pathog.">
        <title>Biosynthesis of antibiotic leucinostatins in bio-control fungus Purpureocillium lilacinum and their inhibition on phytophthora revealed by genome mining.</title>
        <authorList>
            <person name="Wang G."/>
            <person name="Liu Z."/>
            <person name="Lin R."/>
            <person name="Li E."/>
            <person name="Mao Z."/>
            <person name="Ling J."/>
            <person name="Yang Y."/>
            <person name="Yin W.B."/>
            <person name="Xie B."/>
        </authorList>
    </citation>
    <scope>NUCLEOTIDE SEQUENCE [LARGE SCALE GENOMIC DNA]</scope>
    <source>
        <strain evidence="1">170</strain>
    </source>
</reference>
<keyword evidence="2" id="KW-1185">Reference proteome</keyword>
<gene>
    <name evidence="1" type="ORF">VFPPC_17800</name>
</gene>
<comment type="caution">
    <text evidence="1">The sequence shown here is derived from an EMBL/GenBank/DDBJ whole genome shotgun (WGS) entry which is preliminary data.</text>
</comment>
<dbReference type="Proteomes" id="UP000078397">
    <property type="component" value="Unassembled WGS sequence"/>
</dbReference>
<name>A0A219AQE3_METCM</name>